<accession>G0R1V3</accession>
<dbReference type="GO" id="GO:0016042">
    <property type="term" value="P:lipid catabolic process"/>
    <property type="evidence" value="ECO:0007669"/>
    <property type="project" value="UniProtKB-KW"/>
</dbReference>
<dbReference type="PRINTS" id="PR00390">
    <property type="entry name" value="PHPHLIPASEC"/>
</dbReference>
<dbReference type="EMBL" id="GL984230">
    <property type="protein sequence ID" value="EGR28562.1"/>
    <property type="molecule type" value="Genomic_DNA"/>
</dbReference>
<keyword evidence="2" id="KW-0443">Lipid metabolism</keyword>
<dbReference type="InterPro" id="IPR001192">
    <property type="entry name" value="PI-PLC_fam"/>
</dbReference>
<dbReference type="GeneID" id="14904643"/>
<gene>
    <name evidence="6" type="ORF">IMG5_172980</name>
</gene>
<dbReference type="Gene3D" id="3.20.20.190">
    <property type="entry name" value="Phosphatidylinositol (PI) phosphodiesterase"/>
    <property type="match status" value="2"/>
</dbReference>
<dbReference type="Pfam" id="PF00388">
    <property type="entry name" value="PI-PLC-X"/>
    <property type="match status" value="1"/>
</dbReference>
<evidence type="ECO:0000259" key="5">
    <source>
        <dbReference type="PROSITE" id="PS50008"/>
    </source>
</evidence>
<dbReference type="PANTHER" id="PTHR10336:SF209">
    <property type="entry name" value="PHOSPHOINOSITIDE PHOSPHOLIPASE C"/>
    <property type="match status" value="1"/>
</dbReference>
<feature type="region of interest" description="Disordered" evidence="3">
    <location>
        <begin position="530"/>
        <end position="550"/>
    </location>
</feature>
<dbReference type="Pfam" id="PF00387">
    <property type="entry name" value="PI-PLC-Y"/>
    <property type="match status" value="1"/>
</dbReference>
<dbReference type="InterPro" id="IPR001711">
    <property type="entry name" value="PLipase_C_Pinositol-sp_Y"/>
</dbReference>
<evidence type="ECO:0000313" key="7">
    <source>
        <dbReference type="Proteomes" id="UP000008983"/>
    </source>
</evidence>
<keyword evidence="7" id="KW-1185">Reference proteome</keyword>
<dbReference type="SMART" id="SM00148">
    <property type="entry name" value="PLCXc"/>
    <property type="match status" value="1"/>
</dbReference>
<dbReference type="GO" id="GO:0035556">
    <property type="term" value="P:intracellular signal transduction"/>
    <property type="evidence" value="ECO:0007669"/>
    <property type="project" value="InterPro"/>
</dbReference>
<dbReference type="GO" id="GO:0016757">
    <property type="term" value="F:glycosyltransferase activity"/>
    <property type="evidence" value="ECO:0007669"/>
    <property type="project" value="UniProtKB-KW"/>
</dbReference>
<evidence type="ECO:0000256" key="2">
    <source>
        <dbReference type="RuleBase" id="RU361133"/>
    </source>
</evidence>
<dbReference type="Pfam" id="PF00168">
    <property type="entry name" value="C2"/>
    <property type="match status" value="1"/>
</dbReference>
<dbReference type="SUPFAM" id="SSF51695">
    <property type="entry name" value="PLC-like phosphodiesterases"/>
    <property type="match status" value="1"/>
</dbReference>
<keyword evidence="6" id="KW-0328">Glycosyltransferase</keyword>
<dbReference type="PROSITE" id="PS50007">
    <property type="entry name" value="PIPLC_X_DOMAIN"/>
    <property type="match status" value="1"/>
</dbReference>
<keyword evidence="6" id="KW-0808">Transferase</keyword>
<comment type="catalytic activity">
    <reaction evidence="2">
        <text>a 1,2-diacyl-sn-glycero-3-phospho-(1D-myo-inositol-4,5-bisphosphate) + H2O = 1D-myo-inositol 1,4,5-trisphosphate + a 1,2-diacyl-sn-glycerol + H(+)</text>
        <dbReference type="Rhea" id="RHEA:33179"/>
        <dbReference type="ChEBI" id="CHEBI:15377"/>
        <dbReference type="ChEBI" id="CHEBI:15378"/>
        <dbReference type="ChEBI" id="CHEBI:17815"/>
        <dbReference type="ChEBI" id="CHEBI:58456"/>
        <dbReference type="ChEBI" id="CHEBI:203600"/>
        <dbReference type="EC" id="3.1.4.11"/>
    </reaction>
</comment>
<sequence length="833" mass="100077">MKHFLNKRQDIKFKLEYFDEKMLPNALNQITYGMKIEKYYSKGKKKHWRIFYILDDDYRILQWISPNKKYTKSRIYLNDIVDISRQTEFNNKQNQYRILKIQTVKMHLILEFYCEQERDYFQYSIQYFAIKSFQHDFLQIQKKEYQYIFLNKQIEKKDKIKQNIWQIFYLQMQIKTVINNQILKKQKLFYKNCIQILIRNIQIIFLINMMLIKMGKSIRENSLILQEIQIKKKNQQKYLLNIVHNIINVKLFIYFILFQKKDEQQEHLDNLLSTFIQIIRLFLKNVYKQDMDRPLTDYFINSSHNTYLESNQFSGNSSCQAYINAFQKGCRCVEIDIWDGDKGEPIVTHGHTLTTKIPFKTVLETINQYAFQYSIYPLILSFENHCSINQQKIISFMIMNILKDKLYILPNDWEKQENFLSPNQLKNKILIKSKGSIQDIKLNIDQFIIQDVNEDDFEIYSENDLNILSKNSEYMPNYLESEISKETFNNQGTKFKMYLQKQNQLKKIINENQKILYVQQYQNFFNNNINNNNNNNNNNYNNNNNQNNNENNLQKLKEINQLKVEQKNNKTIQLCKEFLRISTLFGCKLNIFDDNRLIWQVSSISEIYSNKLIKKHPKEFIDFNKKHFLRVYPCCLRLDSSNYDPIPFFIHGVQQVALNFQTNDFPMFLNLSKFQENGGISCGYVLKHKYMQQNYKVRKILQIQIISGQQLRPDNYENDTFDVVDPYVQIFIRGTQKDEKNNKPRKTRIISDNGFHPIWNSKIFEFKLRCPELSLLIFRVMDSDILLDTQLGQYALPVDTIRPGYRIVPLRNKALDFQENSCILVKINIQDVD</sequence>
<dbReference type="Gene3D" id="2.60.40.150">
    <property type="entry name" value="C2 domain"/>
    <property type="match status" value="1"/>
</dbReference>
<dbReference type="OMA" id="GAPYMGI"/>
<dbReference type="EC" id="3.1.4.11" evidence="2"/>
<keyword evidence="6" id="KW-0548">Nucleotidyltransferase</keyword>
<dbReference type="CDD" id="cd08558">
    <property type="entry name" value="PI-PLCc_eukaryota"/>
    <property type="match status" value="1"/>
</dbReference>
<organism evidence="6 7">
    <name type="scientific">Ichthyophthirius multifiliis</name>
    <name type="common">White spot disease agent</name>
    <name type="synonym">Ich</name>
    <dbReference type="NCBI Taxonomy" id="5932"/>
    <lineage>
        <taxon>Eukaryota</taxon>
        <taxon>Sar</taxon>
        <taxon>Alveolata</taxon>
        <taxon>Ciliophora</taxon>
        <taxon>Intramacronucleata</taxon>
        <taxon>Oligohymenophorea</taxon>
        <taxon>Hymenostomatida</taxon>
        <taxon>Ophryoglenina</taxon>
        <taxon>Ichthyophthirius</taxon>
    </lineage>
</organism>
<dbReference type="PROSITE" id="PS50004">
    <property type="entry name" value="C2"/>
    <property type="match status" value="1"/>
</dbReference>
<name>G0R1V3_ICHMU</name>
<dbReference type="PROSITE" id="PS50008">
    <property type="entry name" value="PIPLC_Y_DOMAIN"/>
    <property type="match status" value="1"/>
</dbReference>
<keyword evidence="2" id="KW-0442">Lipid degradation</keyword>
<dbReference type="SMART" id="SM00239">
    <property type="entry name" value="C2"/>
    <property type="match status" value="1"/>
</dbReference>
<keyword evidence="2 6" id="KW-0378">Hydrolase</keyword>
<feature type="domain" description="C2" evidence="4">
    <location>
        <begin position="681"/>
        <end position="812"/>
    </location>
</feature>
<dbReference type="InterPro" id="IPR000909">
    <property type="entry name" value="PLipase_C_PInositol-sp_X_dom"/>
</dbReference>
<dbReference type="InParanoid" id="G0R1V3"/>
<reference evidence="6 7" key="1">
    <citation type="submission" date="2011-07" db="EMBL/GenBank/DDBJ databases">
        <authorList>
            <person name="Coyne R."/>
            <person name="Brami D."/>
            <person name="Johnson J."/>
            <person name="Hostetler J."/>
            <person name="Hannick L."/>
            <person name="Clark T."/>
            <person name="Cassidy-Hanley D."/>
            <person name="Inman J."/>
        </authorList>
    </citation>
    <scope>NUCLEOTIDE SEQUENCE [LARGE SCALE GENOMIC DNA]</scope>
    <source>
        <strain evidence="6 7">G5</strain>
    </source>
</reference>
<protein>
    <recommendedName>
        <fullName evidence="2">Phosphoinositide phospholipase C</fullName>
        <ecNumber evidence="2">3.1.4.11</ecNumber>
    </recommendedName>
</protein>
<keyword evidence="1" id="KW-0807">Transducer</keyword>
<evidence type="ECO:0000313" key="6">
    <source>
        <dbReference type="EMBL" id="EGR28562.1"/>
    </source>
</evidence>
<dbReference type="SMART" id="SM00149">
    <property type="entry name" value="PLCYc"/>
    <property type="match status" value="1"/>
</dbReference>
<dbReference type="InterPro" id="IPR035892">
    <property type="entry name" value="C2_domain_sf"/>
</dbReference>
<dbReference type="CDD" id="cd00275">
    <property type="entry name" value="C2_PLC_like"/>
    <property type="match status" value="1"/>
</dbReference>
<feature type="domain" description="PI-PLC Y-box" evidence="5">
    <location>
        <begin position="599"/>
        <end position="692"/>
    </location>
</feature>
<dbReference type="InterPro" id="IPR017946">
    <property type="entry name" value="PLC-like_Pdiesterase_TIM-brl"/>
</dbReference>
<dbReference type="AlphaFoldDB" id="G0R1V3"/>
<dbReference type="GO" id="GO:0004435">
    <property type="term" value="F:phosphatidylinositol-4,5-bisphosphate phospholipase C activity"/>
    <property type="evidence" value="ECO:0007669"/>
    <property type="project" value="UniProtKB-EC"/>
</dbReference>
<dbReference type="SUPFAM" id="SSF49562">
    <property type="entry name" value="C2 domain (Calcium/lipid-binding domain, CaLB)"/>
    <property type="match status" value="1"/>
</dbReference>
<dbReference type="eggNOG" id="KOG0169">
    <property type="taxonomic scope" value="Eukaryota"/>
</dbReference>
<dbReference type="GO" id="GO:0016779">
    <property type="term" value="F:nucleotidyltransferase activity"/>
    <property type="evidence" value="ECO:0007669"/>
    <property type="project" value="UniProtKB-KW"/>
</dbReference>
<dbReference type="Proteomes" id="UP000008983">
    <property type="component" value="Unassembled WGS sequence"/>
</dbReference>
<proteinExistence type="predicted"/>
<dbReference type="STRING" id="857967.G0R1V3"/>
<evidence type="ECO:0000259" key="4">
    <source>
        <dbReference type="PROSITE" id="PS50004"/>
    </source>
</evidence>
<dbReference type="OrthoDB" id="312543at2759"/>
<evidence type="ECO:0000256" key="3">
    <source>
        <dbReference type="SAM" id="MobiDB-lite"/>
    </source>
</evidence>
<dbReference type="PANTHER" id="PTHR10336">
    <property type="entry name" value="PHOSPHOINOSITIDE-SPECIFIC PHOSPHOLIPASE C FAMILY PROTEIN"/>
    <property type="match status" value="1"/>
</dbReference>
<dbReference type="InterPro" id="IPR000008">
    <property type="entry name" value="C2_dom"/>
</dbReference>
<evidence type="ECO:0000256" key="1">
    <source>
        <dbReference type="ARBA" id="ARBA00023224"/>
    </source>
</evidence>
<dbReference type="RefSeq" id="XP_004029798.1">
    <property type="nucleotide sequence ID" value="XM_004029750.1"/>
</dbReference>